<evidence type="ECO:0000313" key="6">
    <source>
        <dbReference type="EMBL" id="MBE9143873.1"/>
    </source>
</evidence>
<dbReference type="InterPro" id="IPR003785">
    <property type="entry name" value="Creatininase/forma_Hydrolase"/>
</dbReference>
<evidence type="ECO:0000313" key="7">
    <source>
        <dbReference type="Proteomes" id="UP000640725"/>
    </source>
</evidence>
<dbReference type="Proteomes" id="UP000640725">
    <property type="component" value="Unassembled WGS sequence"/>
</dbReference>
<comment type="cofactor">
    <cofactor evidence="1">
        <name>Zn(2+)</name>
        <dbReference type="ChEBI" id="CHEBI:29105"/>
    </cofactor>
</comment>
<proteinExistence type="inferred from homology"/>
<dbReference type="PANTHER" id="PTHR35005:SF1">
    <property type="entry name" value="2-AMINO-5-FORMYLAMINO-6-RIBOSYLAMINOPYRIMIDIN-4(3H)-ONE 5'-MONOPHOSPHATE DEFORMYLASE"/>
    <property type="match status" value="1"/>
</dbReference>
<name>A0ABR9UBN9_9CYAN</name>
<protein>
    <submittedName>
        <fullName evidence="6">Creatininase family protein</fullName>
    </submittedName>
</protein>
<keyword evidence="7" id="KW-1185">Reference proteome</keyword>
<reference evidence="6 7" key="1">
    <citation type="submission" date="2020-10" db="EMBL/GenBank/DDBJ databases">
        <authorList>
            <person name="Castelo-Branco R."/>
            <person name="Eusebio N."/>
            <person name="Adriana R."/>
            <person name="Vieira A."/>
            <person name="Brugerolle De Fraissinette N."/>
            <person name="Rezende De Castro R."/>
            <person name="Schneider M.P."/>
            <person name="Vasconcelos V."/>
            <person name="Leao P.N."/>
        </authorList>
    </citation>
    <scope>NUCLEOTIDE SEQUENCE [LARGE SCALE GENOMIC DNA]</scope>
    <source>
        <strain evidence="6 7">LEGE 06226</strain>
    </source>
</reference>
<dbReference type="InterPro" id="IPR024087">
    <property type="entry name" value="Creatininase-like_sf"/>
</dbReference>
<evidence type="ECO:0000256" key="4">
    <source>
        <dbReference type="ARBA" id="ARBA00022833"/>
    </source>
</evidence>
<keyword evidence="3" id="KW-0378">Hydrolase</keyword>
<dbReference type="RefSeq" id="WP_193869407.1">
    <property type="nucleotide sequence ID" value="NZ_JADEWU010000021.1"/>
</dbReference>
<keyword evidence="2" id="KW-0479">Metal-binding</keyword>
<keyword evidence="4" id="KW-0862">Zinc</keyword>
<organism evidence="6 7">
    <name type="scientific">Planktothrix mougeotii LEGE 06226</name>
    <dbReference type="NCBI Taxonomy" id="1828728"/>
    <lineage>
        <taxon>Bacteria</taxon>
        <taxon>Bacillati</taxon>
        <taxon>Cyanobacteriota</taxon>
        <taxon>Cyanophyceae</taxon>
        <taxon>Oscillatoriophycideae</taxon>
        <taxon>Oscillatoriales</taxon>
        <taxon>Microcoleaceae</taxon>
        <taxon>Planktothrix</taxon>
    </lineage>
</organism>
<comment type="similarity">
    <text evidence="5">Belongs to the creatininase superfamily.</text>
</comment>
<gene>
    <name evidence="6" type="ORF">IQ236_11655</name>
</gene>
<dbReference type="SUPFAM" id="SSF102215">
    <property type="entry name" value="Creatininase"/>
    <property type="match status" value="1"/>
</dbReference>
<dbReference type="Gene3D" id="3.40.50.10310">
    <property type="entry name" value="Creatininase"/>
    <property type="match status" value="1"/>
</dbReference>
<evidence type="ECO:0000256" key="3">
    <source>
        <dbReference type="ARBA" id="ARBA00022801"/>
    </source>
</evidence>
<dbReference type="PANTHER" id="PTHR35005">
    <property type="entry name" value="3-DEHYDRO-SCYLLO-INOSOSE HYDROLASE"/>
    <property type="match status" value="1"/>
</dbReference>
<evidence type="ECO:0000256" key="2">
    <source>
        <dbReference type="ARBA" id="ARBA00022723"/>
    </source>
</evidence>
<evidence type="ECO:0000256" key="1">
    <source>
        <dbReference type="ARBA" id="ARBA00001947"/>
    </source>
</evidence>
<evidence type="ECO:0000256" key="5">
    <source>
        <dbReference type="ARBA" id="ARBA00024029"/>
    </source>
</evidence>
<comment type="caution">
    <text evidence="6">The sequence shown here is derived from an EMBL/GenBank/DDBJ whole genome shotgun (WGS) entry which is preliminary data.</text>
</comment>
<dbReference type="EMBL" id="JADEWU010000021">
    <property type="protein sequence ID" value="MBE9143873.1"/>
    <property type="molecule type" value="Genomic_DNA"/>
</dbReference>
<accession>A0ABR9UBN9</accession>
<dbReference type="Pfam" id="PF02633">
    <property type="entry name" value="Creatininase"/>
    <property type="match status" value="1"/>
</dbReference>
<sequence length="269" mass="30086">MHNFIPPERFFPYLTWTEIESMADKNNVVILQPLGAIEQHGPHLPLIVDAAIATAVTGHALAQLNDNIPAYALPTIYYGKSNEHWHFPGTITLSSQTLTALLMELGESLYRAGFRKLAFINAHGGQPQILEMVARDLHQQYEDFSVFPLFIWRVPNIAGKLLNPKELELGIHAGDGETSLMLSLLPEQVKMEKAVCEYPHGLPENSLLSMEGKVPFAWVTQDLTQSGVLGDATVATKEKGDRILASLVKSWVQVIEDLYKFKQPQKFRD</sequence>